<dbReference type="OrthoDB" id="112115at2759"/>
<name>V9F1S3_PHYNI</name>
<dbReference type="Proteomes" id="UP000018721">
    <property type="component" value="Unassembled WGS sequence"/>
</dbReference>
<keyword evidence="3" id="KW-1185">Reference proteome</keyword>
<evidence type="ECO:0000313" key="2">
    <source>
        <dbReference type="EMBL" id="ETI45485.1"/>
    </source>
</evidence>
<sequence>MVLRISYFQIPQDRWYSLLLQLACMVMDTLLMLLTSPLPLEELLLALASFQPMMVFVKRLLSDSPVAGGQNTNGWPTIASGAANTISNQFGRGAFVPGTATHGTIAGIWNYMLKIKFVDLHPIFKELDLMANPQIKLRFRVNQGSSVIALATSKSMTLSSTTLVSGQSCPIMVAASAGSAPNSGVFGTSEAGQISVAWGAITNSIEPTIDSTYFPFTTTRLYVPFVDLENPQALISKPSKTVRCMDYYAQWFYQRAGTGVSSTQLNIAFDLQLSASLKNAKVVALLPFAETSSGNFNTATIQQFQSCFEVPHGLFSLVFDISYDYDFMDFCNEFSKLASINGDQTKELSNGLIDYQTWQQTNRVLVADVSRLTEKDVPQSIQVMGTNASTQGVCIMMSSVLTFGKHKAKTITEVYNCDPGYCRWLLNQKILIDSNPAISEFLKGKTILQIQRIDSNYIQWLKKNEFVNENMPQLKSALGELV</sequence>
<reference evidence="2 3" key="1">
    <citation type="submission" date="2013-11" db="EMBL/GenBank/DDBJ databases">
        <title>The Genome Sequence of Phytophthora parasitica P1569.</title>
        <authorList>
            <consortium name="The Broad Institute Genomics Platform"/>
            <person name="Russ C."/>
            <person name="Tyler B."/>
            <person name="Panabieres F."/>
            <person name="Shan W."/>
            <person name="Tripathy S."/>
            <person name="Grunwald N."/>
            <person name="Machado M."/>
            <person name="Johnson C.S."/>
            <person name="Arredondo F."/>
            <person name="Hong C."/>
            <person name="Coffey M."/>
            <person name="Young S.K."/>
            <person name="Zeng Q."/>
            <person name="Gargeya S."/>
            <person name="Fitzgerald M."/>
            <person name="Abouelleil A."/>
            <person name="Alvarado L."/>
            <person name="Chapman S.B."/>
            <person name="Gainer-Dewar J."/>
            <person name="Goldberg J."/>
            <person name="Griggs A."/>
            <person name="Gujja S."/>
            <person name="Hansen M."/>
            <person name="Howarth C."/>
            <person name="Imamovic A."/>
            <person name="Ireland A."/>
            <person name="Larimer J."/>
            <person name="McCowan C."/>
            <person name="Murphy C."/>
            <person name="Pearson M."/>
            <person name="Poon T.W."/>
            <person name="Priest M."/>
            <person name="Roberts A."/>
            <person name="Saif S."/>
            <person name="Shea T."/>
            <person name="Sykes S."/>
            <person name="Wortman J."/>
            <person name="Nusbaum C."/>
            <person name="Birren B."/>
        </authorList>
    </citation>
    <scope>NUCLEOTIDE SEQUENCE [LARGE SCALE GENOMIC DNA]</scope>
    <source>
        <strain evidence="2 3">P1569</strain>
    </source>
</reference>
<dbReference type="Pfam" id="PF20600">
    <property type="entry name" value="ExoX-like_C"/>
    <property type="match status" value="1"/>
</dbReference>
<dbReference type="AlphaFoldDB" id="V9F1S3"/>
<comment type="caution">
    <text evidence="2">The sequence shown here is derived from an EMBL/GenBank/DDBJ whole genome shotgun (WGS) entry which is preliminary data.</text>
</comment>
<organism evidence="2 3">
    <name type="scientific">Phytophthora nicotianae P1569</name>
    <dbReference type="NCBI Taxonomy" id="1317065"/>
    <lineage>
        <taxon>Eukaryota</taxon>
        <taxon>Sar</taxon>
        <taxon>Stramenopiles</taxon>
        <taxon>Oomycota</taxon>
        <taxon>Peronosporomycetes</taxon>
        <taxon>Peronosporales</taxon>
        <taxon>Peronosporaceae</taxon>
        <taxon>Phytophthora</taxon>
    </lineage>
</organism>
<proteinExistence type="predicted"/>
<evidence type="ECO:0000259" key="1">
    <source>
        <dbReference type="Pfam" id="PF20600"/>
    </source>
</evidence>
<feature type="domain" description="Exodeoxyribonuclease X-like C-terminal" evidence="1">
    <location>
        <begin position="401"/>
        <end position="428"/>
    </location>
</feature>
<dbReference type="InterPro" id="IPR046768">
    <property type="entry name" value="ExoX-like_C"/>
</dbReference>
<dbReference type="HOGENOM" id="CLU_566820_0_0_1"/>
<evidence type="ECO:0000313" key="3">
    <source>
        <dbReference type="Proteomes" id="UP000018721"/>
    </source>
</evidence>
<gene>
    <name evidence="2" type="ORF">F443_09917</name>
</gene>
<protein>
    <recommendedName>
        <fullName evidence="1">Exodeoxyribonuclease X-like C-terminal domain-containing protein</fullName>
    </recommendedName>
</protein>
<accession>V9F1S3</accession>
<dbReference type="EMBL" id="ANIZ01001696">
    <property type="protein sequence ID" value="ETI45485.1"/>
    <property type="molecule type" value="Genomic_DNA"/>
</dbReference>